<sequence>MCECELCRNLAFDDEEEDYECMAEFDEDEIAKMWQEGSRSHCPNWKSNENEYQTVKYQAIGHLAIEGKQSVASASEKEEDAAKKKKILADSIAKKVAAKIGS</sequence>
<gene>
    <name evidence="2" type="ORF">HNQ46_001027</name>
</gene>
<name>A0A7W9SGM6_9FIRM</name>
<organism evidence="2 3">
    <name type="scientific">Oribacterium sinus</name>
    <dbReference type="NCBI Taxonomy" id="237576"/>
    <lineage>
        <taxon>Bacteria</taxon>
        <taxon>Bacillati</taxon>
        <taxon>Bacillota</taxon>
        <taxon>Clostridia</taxon>
        <taxon>Lachnospirales</taxon>
        <taxon>Lachnospiraceae</taxon>
        <taxon>Oribacterium</taxon>
    </lineage>
</organism>
<dbReference type="InterPro" id="IPR045525">
    <property type="entry name" value="DUF6472"/>
</dbReference>
<dbReference type="AlphaFoldDB" id="A0A7W9SGM6"/>
<evidence type="ECO:0000313" key="2">
    <source>
        <dbReference type="EMBL" id="MBB6041055.1"/>
    </source>
</evidence>
<reference evidence="2 3" key="1">
    <citation type="submission" date="2020-08" db="EMBL/GenBank/DDBJ databases">
        <title>Genomic Encyclopedia of Type Strains, Phase IV (KMG-IV): sequencing the most valuable type-strain genomes for metagenomic binning, comparative biology and taxonomic classification.</title>
        <authorList>
            <person name="Goeker M."/>
        </authorList>
    </citation>
    <scope>NUCLEOTIDE SEQUENCE [LARGE SCALE GENOMIC DNA]</scope>
    <source>
        <strain evidence="2 3">DSM 17245</strain>
    </source>
</reference>
<comment type="caution">
    <text evidence="2">The sequence shown here is derived from an EMBL/GenBank/DDBJ whole genome shotgun (WGS) entry which is preliminary data.</text>
</comment>
<protein>
    <recommendedName>
        <fullName evidence="1">DUF6472 domain-containing protein</fullName>
    </recommendedName>
</protein>
<accession>A0A7W9SGM6</accession>
<dbReference type="EMBL" id="JACHHH010000004">
    <property type="protein sequence ID" value="MBB6041055.1"/>
    <property type="molecule type" value="Genomic_DNA"/>
</dbReference>
<dbReference type="Pfam" id="PF20076">
    <property type="entry name" value="DUF6472"/>
    <property type="match status" value="1"/>
</dbReference>
<evidence type="ECO:0000313" key="3">
    <source>
        <dbReference type="Proteomes" id="UP000522163"/>
    </source>
</evidence>
<proteinExistence type="predicted"/>
<feature type="domain" description="DUF6472" evidence="1">
    <location>
        <begin position="3"/>
        <end position="58"/>
    </location>
</feature>
<dbReference type="Proteomes" id="UP000522163">
    <property type="component" value="Unassembled WGS sequence"/>
</dbReference>
<dbReference type="RefSeq" id="WP_183683583.1">
    <property type="nucleotide sequence ID" value="NZ_CAUQIH010000025.1"/>
</dbReference>
<evidence type="ECO:0000259" key="1">
    <source>
        <dbReference type="Pfam" id="PF20076"/>
    </source>
</evidence>
<dbReference type="GeneID" id="85014581"/>